<reference evidence="3" key="1">
    <citation type="journal article" date="2019" name="Int. J. Syst. Evol. Microbiol.">
        <title>The Global Catalogue of Microorganisms (GCM) 10K type strain sequencing project: providing services to taxonomists for standard genome sequencing and annotation.</title>
        <authorList>
            <consortium name="The Broad Institute Genomics Platform"/>
            <consortium name="The Broad Institute Genome Sequencing Center for Infectious Disease"/>
            <person name="Wu L."/>
            <person name="Ma J."/>
        </authorList>
    </citation>
    <scope>NUCLEOTIDE SEQUENCE [LARGE SCALE GENOMIC DNA]</scope>
    <source>
        <strain evidence="3">CGMCC 1.15103</strain>
    </source>
</reference>
<dbReference type="InterPro" id="IPR020843">
    <property type="entry name" value="ER"/>
</dbReference>
<dbReference type="Pfam" id="PF00107">
    <property type="entry name" value="ADH_zinc_N"/>
    <property type="match status" value="1"/>
</dbReference>
<dbReference type="PANTHER" id="PTHR43677">
    <property type="entry name" value="SHORT-CHAIN DEHYDROGENASE/REDUCTASE"/>
    <property type="match status" value="1"/>
</dbReference>
<dbReference type="EMBL" id="BMHL01000006">
    <property type="protein sequence ID" value="GGC48683.1"/>
    <property type="molecule type" value="Genomic_DNA"/>
</dbReference>
<dbReference type="RefSeq" id="WP_115777100.1">
    <property type="nucleotide sequence ID" value="NZ_BMHL01000006.1"/>
</dbReference>
<dbReference type="PANTHER" id="PTHR43677:SF11">
    <property type="entry name" value="ZINC-CONTAINING ALCOHOL DEHYDROGENASE"/>
    <property type="match status" value="1"/>
</dbReference>
<dbReference type="SUPFAM" id="SSF51735">
    <property type="entry name" value="NAD(P)-binding Rossmann-fold domains"/>
    <property type="match status" value="1"/>
</dbReference>
<dbReference type="InterPro" id="IPR013149">
    <property type="entry name" value="ADH-like_C"/>
</dbReference>
<dbReference type="SUPFAM" id="SSF50129">
    <property type="entry name" value="GroES-like"/>
    <property type="match status" value="1"/>
</dbReference>
<protein>
    <submittedName>
        <fullName evidence="2">Zinc-binding dehydrogenase</fullName>
    </submittedName>
</protein>
<dbReference type="InterPro" id="IPR011032">
    <property type="entry name" value="GroES-like_sf"/>
</dbReference>
<dbReference type="Gene3D" id="3.90.180.10">
    <property type="entry name" value="Medium-chain alcohol dehydrogenases, catalytic domain"/>
    <property type="match status" value="1"/>
</dbReference>
<dbReference type="Proteomes" id="UP000602004">
    <property type="component" value="Unassembled WGS sequence"/>
</dbReference>
<gene>
    <name evidence="2" type="ORF">GCM10011400_40020</name>
</gene>
<organism evidence="2 3">
    <name type="scientific">Paraburkholderia caffeinilytica</name>
    <dbReference type="NCBI Taxonomy" id="1761016"/>
    <lineage>
        <taxon>Bacteria</taxon>
        <taxon>Pseudomonadati</taxon>
        <taxon>Pseudomonadota</taxon>
        <taxon>Betaproteobacteria</taxon>
        <taxon>Burkholderiales</taxon>
        <taxon>Burkholderiaceae</taxon>
        <taxon>Paraburkholderia</taxon>
    </lineage>
</organism>
<dbReference type="SMART" id="SM00829">
    <property type="entry name" value="PKS_ER"/>
    <property type="match status" value="1"/>
</dbReference>
<feature type="domain" description="Enoyl reductase (ER)" evidence="1">
    <location>
        <begin position="8"/>
        <end position="269"/>
    </location>
</feature>
<accession>A0ABQ1MXF1</accession>
<dbReference type="InterPro" id="IPR051397">
    <property type="entry name" value="Zn-ADH-like_protein"/>
</dbReference>
<sequence>MKAAVVKGAGQPPVYENFDHPEALAGHHLIDVAASALSQVTRSRASGAHYSSSDAFPFVAGVDGAGRLEDGQRVYFFAPHAPFGALAERSLVPVTNCIPLPDALDDITAAAIAIPGMSSWAALTERARFVQGETVLVNGATGASGRLAVQIAKYLGAGKIIATGRNPAGLESLKRVGADITISLEQDENSLSRAFESHFHQGVDVVLDYLWGPSARSLLIAAAKASAGAYPVRFVQIGSIGGADIQLPGAVLRATAITLLGSGIGSVALPRLLHAVKEVLNAAVPAGLQIATEAVPLADLNLHWGGSDSLARTVFTLGSHE</sequence>
<dbReference type="Gene3D" id="3.40.50.720">
    <property type="entry name" value="NAD(P)-binding Rossmann-like Domain"/>
    <property type="match status" value="1"/>
</dbReference>
<proteinExistence type="predicted"/>
<name>A0ABQ1MXF1_9BURK</name>
<evidence type="ECO:0000313" key="3">
    <source>
        <dbReference type="Proteomes" id="UP000602004"/>
    </source>
</evidence>
<evidence type="ECO:0000259" key="1">
    <source>
        <dbReference type="SMART" id="SM00829"/>
    </source>
</evidence>
<keyword evidence="3" id="KW-1185">Reference proteome</keyword>
<dbReference type="InterPro" id="IPR036291">
    <property type="entry name" value="NAD(P)-bd_dom_sf"/>
</dbReference>
<evidence type="ECO:0000313" key="2">
    <source>
        <dbReference type="EMBL" id="GGC48683.1"/>
    </source>
</evidence>
<comment type="caution">
    <text evidence="2">The sequence shown here is derived from an EMBL/GenBank/DDBJ whole genome shotgun (WGS) entry which is preliminary data.</text>
</comment>